<dbReference type="EC" id="3.1.-.-" evidence="5"/>
<proteinExistence type="inferred from homology"/>
<dbReference type="InterPro" id="IPR006641">
    <property type="entry name" value="YqgF/RNaseH-like_dom"/>
</dbReference>
<evidence type="ECO:0000256" key="5">
    <source>
        <dbReference type="HAMAP-Rule" id="MF_00651"/>
    </source>
</evidence>
<evidence type="ECO:0000313" key="8">
    <source>
        <dbReference type="Proteomes" id="UP000177885"/>
    </source>
</evidence>
<organism evidence="7 8">
    <name type="scientific">Candidatus Uhrbacteria bacterium RIFCSPHIGHO2_01_FULL_63_20</name>
    <dbReference type="NCBI Taxonomy" id="1802385"/>
    <lineage>
        <taxon>Bacteria</taxon>
        <taxon>Candidatus Uhriibacteriota</taxon>
    </lineage>
</organism>
<evidence type="ECO:0000256" key="4">
    <source>
        <dbReference type="ARBA" id="ARBA00022801"/>
    </source>
</evidence>
<comment type="similarity">
    <text evidence="5">Belongs to the YqgF HJR family.</text>
</comment>
<dbReference type="InterPro" id="IPR012337">
    <property type="entry name" value="RNaseH-like_sf"/>
</dbReference>
<dbReference type="SUPFAM" id="SSF53098">
    <property type="entry name" value="Ribonuclease H-like"/>
    <property type="match status" value="1"/>
</dbReference>
<dbReference type="InterPro" id="IPR005227">
    <property type="entry name" value="YqgF"/>
</dbReference>
<keyword evidence="4 5" id="KW-0378">Hydrolase</keyword>
<dbReference type="Proteomes" id="UP000177885">
    <property type="component" value="Unassembled WGS sequence"/>
</dbReference>
<comment type="function">
    <text evidence="5">Could be a nuclease involved in processing of the 5'-end of pre-16S rRNA.</text>
</comment>
<evidence type="ECO:0000256" key="1">
    <source>
        <dbReference type="ARBA" id="ARBA00022490"/>
    </source>
</evidence>
<evidence type="ECO:0000259" key="6">
    <source>
        <dbReference type="SMART" id="SM00732"/>
    </source>
</evidence>
<evidence type="ECO:0000256" key="3">
    <source>
        <dbReference type="ARBA" id="ARBA00022722"/>
    </source>
</evidence>
<keyword evidence="2 5" id="KW-0690">Ribosome biogenesis</keyword>
<dbReference type="SMART" id="SM00732">
    <property type="entry name" value="YqgFc"/>
    <property type="match status" value="1"/>
</dbReference>
<accession>A0A1F7TNI8</accession>
<dbReference type="CDD" id="cd16964">
    <property type="entry name" value="YqgF"/>
    <property type="match status" value="1"/>
</dbReference>
<keyword evidence="3 5" id="KW-0540">Nuclease</keyword>
<dbReference type="Pfam" id="PF03652">
    <property type="entry name" value="RuvX"/>
    <property type="match status" value="1"/>
</dbReference>
<comment type="subcellular location">
    <subcellularLocation>
        <location evidence="5">Cytoplasm</location>
    </subcellularLocation>
</comment>
<dbReference type="EMBL" id="MGDT01000003">
    <property type="protein sequence ID" value="OGL67178.1"/>
    <property type="molecule type" value="Genomic_DNA"/>
</dbReference>
<dbReference type="PANTHER" id="PTHR33317:SF4">
    <property type="entry name" value="POLYNUCLEOTIDYL TRANSFERASE, RIBONUCLEASE H-LIKE SUPERFAMILY PROTEIN"/>
    <property type="match status" value="1"/>
</dbReference>
<name>A0A1F7TNI8_9BACT</name>
<keyword evidence="1 5" id="KW-0963">Cytoplasm</keyword>
<dbReference type="GO" id="GO:0005737">
    <property type="term" value="C:cytoplasm"/>
    <property type="evidence" value="ECO:0007669"/>
    <property type="project" value="UniProtKB-SubCell"/>
</dbReference>
<dbReference type="STRING" id="1802385.A2856_03905"/>
<dbReference type="GO" id="GO:0004518">
    <property type="term" value="F:nuclease activity"/>
    <property type="evidence" value="ECO:0007669"/>
    <property type="project" value="UniProtKB-KW"/>
</dbReference>
<dbReference type="GO" id="GO:0000967">
    <property type="term" value="P:rRNA 5'-end processing"/>
    <property type="evidence" value="ECO:0007669"/>
    <property type="project" value="UniProtKB-UniRule"/>
</dbReference>
<protein>
    <recommendedName>
        <fullName evidence="5">Putative pre-16S rRNA nuclease</fullName>
        <ecNumber evidence="5">3.1.-.-</ecNumber>
    </recommendedName>
</protein>
<dbReference type="InterPro" id="IPR037027">
    <property type="entry name" value="YqgF/RNaseH-like_dom_sf"/>
</dbReference>
<evidence type="ECO:0000256" key="2">
    <source>
        <dbReference type="ARBA" id="ARBA00022517"/>
    </source>
</evidence>
<sequence>MRILGIDYGDKKIGLAFGDSTVGVAVPLDVVPNRGEETIQAFAMRVSAEDIDVIVVGVPLSTGGHHSSAQLDKTRAFIKALEAAISIPVVEEDESYTTAESIRLQREEGSDAEEDALAAMLIVQQYLNNRV</sequence>
<feature type="domain" description="YqgF/RNase H-like" evidence="6">
    <location>
        <begin position="1"/>
        <end position="101"/>
    </location>
</feature>
<comment type="caution">
    <text evidence="7">The sequence shown here is derived from an EMBL/GenBank/DDBJ whole genome shotgun (WGS) entry which is preliminary data.</text>
</comment>
<dbReference type="GO" id="GO:0016788">
    <property type="term" value="F:hydrolase activity, acting on ester bonds"/>
    <property type="evidence" value="ECO:0007669"/>
    <property type="project" value="UniProtKB-UniRule"/>
</dbReference>
<dbReference type="NCBIfam" id="TIGR00250">
    <property type="entry name" value="RNAse_H_YqgF"/>
    <property type="match status" value="1"/>
</dbReference>
<dbReference type="Gene3D" id="3.30.420.140">
    <property type="entry name" value="YqgF/RNase H-like domain"/>
    <property type="match status" value="1"/>
</dbReference>
<reference evidence="7 8" key="1">
    <citation type="journal article" date="2016" name="Nat. Commun.">
        <title>Thousands of microbial genomes shed light on interconnected biogeochemical processes in an aquifer system.</title>
        <authorList>
            <person name="Anantharaman K."/>
            <person name="Brown C.T."/>
            <person name="Hug L.A."/>
            <person name="Sharon I."/>
            <person name="Castelle C.J."/>
            <person name="Probst A.J."/>
            <person name="Thomas B.C."/>
            <person name="Singh A."/>
            <person name="Wilkins M.J."/>
            <person name="Karaoz U."/>
            <person name="Brodie E.L."/>
            <person name="Williams K.H."/>
            <person name="Hubbard S.S."/>
            <person name="Banfield J.F."/>
        </authorList>
    </citation>
    <scope>NUCLEOTIDE SEQUENCE [LARGE SCALE GENOMIC DNA]</scope>
</reference>
<evidence type="ECO:0000313" key="7">
    <source>
        <dbReference type="EMBL" id="OGL67178.1"/>
    </source>
</evidence>
<gene>
    <name evidence="7" type="ORF">A2856_03905</name>
</gene>
<dbReference type="PANTHER" id="PTHR33317">
    <property type="entry name" value="POLYNUCLEOTIDYL TRANSFERASE, RIBONUCLEASE H-LIKE SUPERFAMILY PROTEIN"/>
    <property type="match status" value="1"/>
</dbReference>
<dbReference type="HAMAP" id="MF_00651">
    <property type="entry name" value="Nuclease_YqgF"/>
    <property type="match status" value="1"/>
</dbReference>
<dbReference type="AlphaFoldDB" id="A0A1F7TNI8"/>